<proteinExistence type="predicted"/>
<name>A0ACA9RK63_9GLOM</name>
<feature type="non-terminal residue" evidence="1">
    <location>
        <position position="1"/>
    </location>
</feature>
<dbReference type="EMBL" id="CAJVPW010075526">
    <property type="protein sequence ID" value="CAG8797160.1"/>
    <property type="molecule type" value="Genomic_DNA"/>
</dbReference>
<dbReference type="Proteomes" id="UP000789366">
    <property type="component" value="Unassembled WGS sequence"/>
</dbReference>
<sequence>YVKVELMPHLRYDVLENELEINAIYTLLCYSGYLTVKFDDEFNNKVDKQWMSTEAKLVIPNKEVAEQWKEWIIDFIGVSRLKTNDIFNSLFKKDIKMFCEQFPALYIEIISCYDIGDSKRAGSYEGWYHMFILGALAMFHGDDYQVVSNREAGNGRPDVRIIPINQKSDT</sequence>
<reference evidence="1" key="1">
    <citation type="submission" date="2021-06" db="EMBL/GenBank/DDBJ databases">
        <authorList>
            <person name="Kallberg Y."/>
            <person name="Tangrot J."/>
            <person name="Rosling A."/>
        </authorList>
    </citation>
    <scope>NUCLEOTIDE SEQUENCE</scope>
    <source>
        <strain evidence="1">28 12/20/2015</strain>
    </source>
</reference>
<comment type="caution">
    <text evidence="1">The sequence shown here is derived from an EMBL/GenBank/DDBJ whole genome shotgun (WGS) entry which is preliminary data.</text>
</comment>
<keyword evidence="2" id="KW-1185">Reference proteome</keyword>
<gene>
    <name evidence="1" type="ORF">SPELUC_LOCUS17735</name>
</gene>
<evidence type="ECO:0000313" key="2">
    <source>
        <dbReference type="Proteomes" id="UP000789366"/>
    </source>
</evidence>
<organism evidence="1 2">
    <name type="scientific">Cetraspora pellucida</name>
    <dbReference type="NCBI Taxonomy" id="1433469"/>
    <lineage>
        <taxon>Eukaryota</taxon>
        <taxon>Fungi</taxon>
        <taxon>Fungi incertae sedis</taxon>
        <taxon>Mucoromycota</taxon>
        <taxon>Glomeromycotina</taxon>
        <taxon>Glomeromycetes</taxon>
        <taxon>Diversisporales</taxon>
        <taxon>Gigasporaceae</taxon>
        <taxon>Cetraspora</taxon>
    </lineage>
</organism>
<feature type="non-terminal residue" evidence="1">
    <location>
        <position position="170"/>
    </location>
</feature>
<protein>
    <submittedName>
        <fullName evidence="1">14443_t:CDS:1</fullName>
    </submittedName>
</protein>
<accession>A0ACA9RK63</accession>
<evidence type="ECO:0000313" key="1">
    <source>
        <dbReference type="EMBL" id="CAG8797160.1"/>
    </source>
</evidence>